<dbReference type="PANTHER" id="PTHR33710">
    <property type="entry name" value="BNAC02G09200D PROTEIN"/>
    <property type="match status" value="1"/>
</dbReference>
<dbReference type="EMBL" id="JANJYJ010000001">
    <property type="protein sequence ID" value="KAK3229461.1"/>
    <property type="molecule type" value="Genomic_DNA"/>
</dbReference>
<gene>
    <name evidence="1" type="ORF">Dsin_001342</name>
</gene>
<sequence length="197" mass="22481">MPERIGEGCNIGAVRCFNGFILQTKIVDIPLHGVTFTWSNNREKEIWARLDIFLLSLEMLSGFPKIVHKGLPMSLSNHNPILLGEMNVDWGPSPFRFYNWWLEEKIDNERGVKTLSLEQKLALEGYFRKEEVMVAITSCDGNKAFGPDGLNLNFIKANWGEIEQDFTNFIKEFHKDGSIVKDLNHTFIAIVPKVGKP</sequence>
<evidence type="ECO:0000313" key="2">
    <source>
        <dbReference type="Proteomes" id="UP001281410"/>
    </source>
</evidence>
<dbReference type="PANTHER" id="PTHR33710:SF64">
    <property type="entry name" value="ENDONUCLEASE_EXONUCLEASE_PHOSPHATASE DOMAIN-CONTAINING PROTEIN"/>
    <property type="match status" value="1"/>
</dbReference>
<reference evidence="1" key="1">
    <citation type="journal article" date="2023" name="Plant J.">
        <title>Genome sequences and population genomics provide insights into the demographic history, inbreeding, and mutation load of two 'living fossil' tree species of Dipteronia.</title>
        <authorList>
            <person name="Feng Y."/>
            <person name="Comes H.P."/>
            <person name="Chen J."/>
            <person name="Zhu S."/>
            <person name="Lu R."/>
            <person name="Zhang X."/>
            <person name="Li P."/>
            <person name="Qiu J."/>
            <person name="Olsen K.M."/>
            <person name="Qiu Y."/>
        </authorList>
    </citation>
    <scope>NUCLEOTIDE SEQUENCE</scope>
    <source>
        <strain evidence="1">NBL</strain>
    </source>
</reference>
<dbReference type="InterPro" id="IPR036691">
    <property type="entry name" value="Endo/exonu/phosph_ase_sf"/>
</dbReference>
<dbReference type="Proteomes" id="UP001281410">
    <property type="component" value="Unassembled WGS sequence"/>
</dbReference>
<organism evidence="1 2">
    <name type="scientific">Dipteronia sinensis</name>
    <dbReference type="NCBI Taxonomy" id="43782"/>
    <lineage>
        <taxon>Eukaryota</taxon>
        <taxon>Viridiplantae</taxon>
        <taxon>Streptophyta</taxon>
        <taxon>Embryophyta</taxon>
        <taxon>Tracheophyta</taxon>
        <taxon>Spermatophyta</taxon>
        <taxon>Magnoliopsida</taxon>
        <taxon>eudicotyledons</taxon>
        <taxon>Gunneridae</taxon>
        <taxon>Pentapetalae</taxon>
        <taxon>rosids</taxon>
        <taxon>malvids</taxon>
        <taxon>Sapindales</taxon>
        <taxon>Sapindaceae</taxon>
        <taxon>Hippocastanoideae</taxon>
        <taxon>Acereae</taxon>
        <taxon>Dipteronia</taxon>
    </lineage>
</organism>
<name>A0AAE0EIC8_9ROSI</name>
<evidence type="ECO:0000313" key="1">
    <source>
        <dbReference type="EMBL" id="KAK3229461.1"/>
    </source>
</evidence>
<accession>A0AAE0EIC8</accession>
<proteinExistence type="predicted"/>
<protein>
    <submittedName>
        <fullName evidence="1">Uncharacterized protein</fullName>
    </submittedName>
</protein>
<dbReference type="AlphaFoldDB" id="A0AAE0EIC8"/>
<keyword evidence="2" id="KW-1185">Reference proteome</keyword>
<comment type="caution">
    <text evidence="1">The sequence shown here is derived from an EMBL/GenBank/DDBJ whole genome shotgun (WGS) entry which is preliminary data.</text>
</comment>
<dbReference type="SUPFAM" id="SSF56219">
    <property type="entry name" value="DNase I-like"/>
    <property type="match status" value="1"/>
</dbReference>